<name>A0ABU9BZI1_9BURK</name>
<dbReference type="RefSeq" id="WP_341397151.1">
    <property type="nucleotide sequence ID" value="NZ_JBBUTI010000001.1"/>
</dbReference>
<comment type="caution">
    <text evidence="1">The sequence shown here is derived from an EMBL/GenBank/DDBJ whole genome shotgun (WGS) entry which is preliminary data.</text>
</comment>
<evidence type="ECO:0000313" key="1">
    <source>
        <dbReference type="EMBL" id="MEK8044998.1"/>
    </source>
</evidence>
<organism evidence="1 2">
    <name type="scientific">Ideonella margarita</name>
    <dbReference type="NCBI Taxonomy" id="2984191"/>
    <lineage>
        <taxon>Bacteria</taxon>
        <taxon>Pseudomonadati</taxon>
        <taxon>Pseudomonadota</taxon>
        <taxon>Betaproteobacteria</taxon>
        <taxon>Burkholderiales</taxon>
        <taxon>Sphaerotilaceae</taxon>
        <taxon>Ideonella</taxon>
    </lineage>
</organism>
<dbReference type="EMBL" id="JBBUTI010000001">
    <property type="protein sequence ID" value="MEK8044998.1"/>
    <property type="molecule type" value="Genomic_DNA"/>
</dbReference>
<protein>
    <submittedName>
        <fullName evidence="1">DUF3108 domain-containing protein</fullName>
    </submittedName>
</protein>
<dbReference type="InterPro" id="IPR021457">
    <property type="entry name" value="DUF3108"/>
</dbReference>
<dbReference type="Proteomes" id="UP001379945">
    <property type="component" value="Unassembled WGS sequence"/>
</dbReference>
<accession>A0ABU9BZI1</accession>
<gene>
    <name evidence="1" type="ORF">AACH00_01410</name>
</gene>
<keyword evidence="2" id="KW-1185">Reference proteome</keyword>
<reference evidence="1 2" key="1">
    <citation type="submission" date="2024-04" db="EMBL/GenBank/DDBJ databases">
        <title>Novel species of the genus Ideonella isolated from streams.</title>
        <authorList>
            <person name="Lu H."/>
        </authorList>
    </citation>
    <scope>NUCLEOTIDE SEQUENCE [LARGE SCALE GENOMIC DNA]</scope>
    <source>
        <strain evidence="1 2">LYT19W</strain>
    </source>
</reference>
<evidence type="ECO:0000313" key="2">
    <source>
        <dbReference type="Proteomes" id="UP001379945"/>
    </source>
</evidence>
<dbReference type="Pfam" id="PF11306">
    <property type="entry name" value="DUF3108"/>
    <property type="match status" value="1"/>
</dbReference>
<proteinExistence type="predicted"/>
<sequence length="381" mass="41101">MTPSRLIPSRRVAWWLSLLLVLLAHACVGHQVLDSQIGDGDASTVPEAIDVAFVRELAPTTPPVLTAATPPVAVAAAAQPASSPAKAASSPDAAASMPPRLAAGEALPELGAPEPVIVPPVAQAASMPPPVIVPGPLDAPAGLPPAATTAATAASAPVAQAMDWPPSTRLRYKLEGNFRGPLFGTAQVEWLRQEAHYQVRLGVKVDPVFERRMLSDGTLTAAGLVPRRYDQQTDIPFRGTRTETVQFDNDVVRLANGQSVERPAGVQDTASQFVQMTWLFLSRPQQLQVGQSVEFPLALPRRLGRWTYDVVEKVELALPFGTVEAFHLKPRLTGSRPNELSVEMWIAPSLQYLPVRIGIRQDAETWLDLQLQQRPQQAAPR</sequence>